<dbReference type="AlphaFoldDB" id="A0A2D6YM21"/>
<dbReference type="SUPFAM" id="SSF74650">
    <property type="entry name" value="Galactose mutarotase-like"/>
    <property type="match status" value="1"/>
</dbReference>
<evidence type="ECO:0000256" key="1">
    <source>
        <dbReference type="ARBA" id="ARBA00006206"/>
    </source>
</evidence>
<dbReference type="GO" id="GO:0033499">
    <property type="term" value="P:galactose catabolic process via UDP-galactose, Leloir pathway"/>
    <property type="evidence" value="ECO:0007669"/>
    <property type="project" value="TreeGrafter"/>
</dbReference>
<dbReference type="CDD" id="cd09019">
    <property type="entry name" value="galactose_mutarotase_like"/>
    <property type="match status" value="1"/>
</dbReference>
<keyword evidence="3" id="KW-0119">Carbohydrate metabolism</keyword>
<dbReference type="PANTHER" id="PTHR10091">
    <property type="entry name" value="ALDOSE-1-EPIMERASE"/>
    <property type="match status" value="1"/>
</dbReference>
<comment type="similarity">
    <text evidence="1">Belongs to the aldose epimerase family.</text>
</comment>
<dbReference type="InterPro" id="IPR014718">
    <property type="entry name" value="GH-type_carb-bd"/>
</dbReference>
<organism evidence="4 5">
    <name type="scientific">SAR324 cluster bacterium</name>
    <dbReference type="NCBI Taxonomy" id="2024889"/>
    <lineage>
        <taxon>Bacteria</taxon>
        <taxon>Deltaproteobacteria</taxon>
        <taxon>SAR324 cluster</taxon>
    </lineage>
</organism>
<dbReference type="GO" id="GO:0006006">
    <property type="term" value="P:glucose metabolic process"/>
    <property type="evidence" value="ECO:0007669"/>
    <property type="project" value="TreeGrafter"/>
</dbReference>
<dbReference type="PANTHER" id="PTHR10091:SF0">
    <property type="entry name" value="GALACTOSE MUTAROTASE"/>
    <property type="match status" value="1"/>
</dbReference>
<evidence type="ECO:0000256" key="3">
    <source>
        <dbReference type="ARBA" id="ARBA00023277"/>
    </source>
</evidence>
<dbReference type="InterPro" id="IPR008183">
    <property type="entry name" value="Aldose_1/G6P_1-epimerase"/>
</dbReference>
<gene>
    <name evidence="4" type="ORF">CMN54_12355</name>
</gene>
<dbReference type="Gene3D" id="2.70.98.10">
    <property type="match status" value="1"/>
</dbReference>
<dbReference type="EMBL" id="NZEX01000143">
    <property type="protein sequence ID" value="MAH64209.1"/>
    <property type="molecule type" value="Genomic_DNA"/>
</dbReference>
<sequence length="323" mass="35034">MTSLKAADGTNVQKVTIANGPSRAQLMSYGATLTEFRLDGIAYSLALGSPDLESYKGKMQYFGAIVGPIANRVAQGKALLDGQSLQLAVNENGNALHGGLEGISQKNWQVKELEHNWVTFSLETSDGESGLPGPLEIMVSYSIQNDGALKIEVSAKSEKPTFCNPAFHGYWCLNGEGLSGHKLMIHADHFLPTNKALIPTGQIQSVEGTPYDLRQPRDVPTEISLDTNFCLNGSGLREVARLATDELAMIVETDAPGLQVYDAARLDTSPVIGHCGKPYFRHAGIAMEPQVWPDAPNQPSFPSIALRPGERFSQTSFFRFILK</sequence>
<keyword evidence="2" id="KW-0413">Isomerase</keyword>
<dbReference type="Proteomes" id="UP000226525">
    <property type="component" value="Unassembled WGS sequence"/>
</dbReference>
<protein>
    <submittedName>
        <fullName evidence="4">Galactose mutarotase</fullName>
    </submittedName>
</protein>
<proteinExistence type="inferred from homology"/>
<dbReference type="InterPro" id="IPR011013">
    <property type="entry name" value="Gal_mutarotase_sf_dom"/>
</dbReference>
<evidence type="ECO:0000256" key="2">
    <source>
        <dbReference type="ARBA" id="ARBA00023235"/>
    </source>
</evidence>
<comment type="caution">
    <text evidence="4">The sequence shown here is derived from an EMBL/GenBank/DDBJ whole genome shotgun (WGS) entry which is preliminary data.</text>
</comment>
<evidence type="ECO:0000313" key="5">
    <source>
        <dbReference type="Proteomes" id="UP000226525"/>
    </source>
</evidence>
<reference evidence="5" key="1">
    <citation type="submission" date="2017-09" db="EMBL/GenBank/DDBJ databases">
        <title>The Reconstruction of 2,631 Draft Metagenome-Assembled Genomes from the Global Oceans.</title>
        <authorList>
            <person name="Tully B.J."/>
            <person name="Graham E.D."/>
            <person name="Heidelberg J.F."/>
        </authorList>
    </citation>
    <scope>NUCLEOTIDE SEQUENCE [LARGE SCALE GENOMIC DNA]</scope>
</reference>
<accession>A0A2D6YM21</accession>
<dbReference type="GO" id="GO:0004034">
    <property type="term" value="F:aldose 1-epimerase activity"/>
    <property type="evidence" value="ECO:0007669"/>
    <property type="project" value="TreeGrafter"/>
</dbReference>
<name>A0A2D6YM21_9DELT</name>
<evidence type="ECO:0000313" key="4">
    <source>
        <dbReference type="EMBL" id="MAH64209.1"/>
    </source>
</evidence>
<dbReference type="Pfam" id="PF01263">
    <property type="entry name" value="Aldose_epim"/>
    <property type="match status" value="1"/>
</dbReference>
<dbReference type="GO" id="GO:0030246">
    <property type="term" value="F:carbohydrate binding"/>
    <property type="evidence" value="ECO:0007669"/>
    <property type="project" value="InterPro"/>
</dbReference>
<dbReference type="InterPro" id="IPR047215">
    <property type="entry name" value="Galactose_mutarotase-like"/>
</dbReference>